<evidence type="ECO:0000313" key="3">
    <source>
        <dbReference type="Proteomes" id="UP000267081"/>
    </source>
</evidence>
<protein>
    <submittedName>
        <fullName evidence="2">Uncharacterized protein</fullName>
    </submittedName>
</protein>
<organism evidence="2 3">
    <name type="scientific">Amycolatopsis eburnea</name>
    <dbReference type="NCBI Taxonomy" id="2267691"/>
    <lineage>
        <taxon>Bacteria</taxon>
        <taxon>Bacillati</taxon>
        <taxon>Actinomycetota</taxon>
        <taxon>Actinomycetes</taxon>
        <taxon>Pseudonocardiales</taxon>
        <taxon>Pseudonocardiaceae</taxon>
        <taxon>Amycolatopsis</taxon>
    </lineage>
</organism>
<evidence type="ECO:0000313" key="2">
    <source>
        <dbReference type="EMBL" id="RSD16257.1"/>
    </source>
</evidence>
<sequence length="161" mass="17157">MPEREAFESSLTTENIVSETPDMSSDVGASAAEAPDIARVVRDFVAGAPDDGAWIEAVTWAVNIVDETAFQILVTASDGTAFGFAARREPPEATVCDIADRLQDFVADNLRVGLPPVPGAARPATARLTADTAVWVDAETGWRCRIGDYPEEPARGSARNH</sequence>
<feature type="compositionally biased region" description="Polar residues" evidence="1">
    <location>
        <begin position="9"/>
        <end position="23"/>
    </location>
</feature>
<accession>A0A3R9FLP5</accession>
<dbReference type="Proteomes" id="UP000267081">
    <property type="component" value="Unassembled WGS sequence"/>
</dbReference>
<evidence type="ECO:0000256" key="1">
    <source>
        <dbReference type="SAM" id="MobiDB-lite"/>
    </source>
</evidence>
<gene>
    <name evidence="2" type="ORF">EIY87_21565</name>
</gene>
<proteinExistence type="predicted"/>
<keyword evidence="3" id="KW-1185">Reference proteome</keyword>
<name>A0A3R9FLP5_9PSEU</name>
<dbReference type="RefSeq" id="WP_125311048.1">
    <property type="nucleotide sequence ID" value="NZ_RSEC01000048.1"/>
</dbReference>
<reference evidence="2 3" key="1">
    <citation type="submission" date="2018-12" db="EMBL/GenBank/DDBJ databases">
        <title>Amycolatopsis eburnea sp. nov. actinomycete associate with arbuscular mycorrhiza fungal spore.</title>
        <authorList>
            <person name="Lumyong S."/>
            <person name="Chaiya L."/>
        </authorList>
    </citation>
    <scope>NUCLEOTIDE SEQUENCE [LARGE SCALE GENOMIC DNA]</scope>
    <source>
        <strain evidence="2 3">GLM-1</strain>
    </source>
</reference>
<dbReference type="OrthoDB" id="4317437at2"/>
<feature type="region of interest" description="Disordered" evidence="1">
    <location>
        <begin position="1"/>
        <end position="28"/>
    </location>
</feature>
<dbReference type="AlphaFoldDB" id="A0A3R9FLP5"/>
<dbReference type="EMBL" id="RSEC01000048">
    <property type="protein sequence ID" value="RSD16257.1"/>
    <property type="molecule type" value="Genomic_DNA"/>
</dbReference>
<comment type="caution">
    <text evidence="2">The sequence shown here is derived from an EMBL/GenBank/DDBJ whole genome shotgun (WGS) entry which is preliminary data.</text>
</comment>